<organism evidence="6 7">
    <name type="scientific">Coprobacter fastidiosus</name>
    <dbReference type="NCBI Taxonomy" id="1099853"/>
    <lineage>
        <taxon>Bacteria</taxon>
        <taxon>Pseudomonadati</taxon>
        <taxon>Bacteroidota</taxon>
        <taxon>Bacteroidia</taxon>
        <taxon>Bacteroidales</taxon>
        <taxon>Barnesiellaceae</taxon>
        <taxon>Coprobacter</taxon>
    </lineage>
</organism>
<reference evidence="6 7" key="1">
    <citation type="journal article" date="2018" name="Nat. Biotechnol.">
        <title>A standardized bacterial taxonomy based on genome phylogeny substantially revises the tree of life.</title>
        <authorList>
            <person name="Parks D.H."/>
            <person name="Chuvochina M."/>
            <person name="Waite D.W."/>
            <person name="Rinke C."/>
            <person name="Skarshewski A."/>
            <person name="Chaumeil P.A."/>
            <person name="Hugenholtz P."/>
        </authorList>
    </citation>
    <scope>NUCLEOTIDE SEQUENCE [LARGE SCALE GENOMIC DNA]</scope>
    <source>
        <strain evidence="6">UBA11482</strain>
    </source>
</reference>
<gene>
    <name evidence="6" type="ORF">DDY73_04090</name>
</gene>
<protein>
    <recommendedName>
        <fullName evidence="8">Pirin family protein</fullName>
    </recommendedName>
</protein>
<feature type="domain" description="Pirin N-terminal" evidence="4">
    <location>
        <begin position="12"/>
        <end position="120"/>
    </location>
</feature>
<dbReference type="SUPFAM" id="SSF51182">
    <property type="entry name" value="RmlC-like cupins"/>
    <property type="match status" value="1"/>
</dbReference>
<comment type="caution">
    <text evidence="6">The sequence shown here is derived from an EMBL/GenBank/DDBJ whole genome shotgun (WGS) entry which is preliminary data.</text>
</comment>
<feature type="domain" description="Quercetin 2,3-dioxygenase C-terminal cupin" evidence="5">
    <location>
        <begin position="147"/>
        <end position="232"/>
    </location>
</feature>
<dbReference type="GO" id="GO:0046872">
    <property type="term" value="F:metal ion binding"/>
    <property type="evidence" value="ECO:0007669"/>
    <property type="project" value="UniProtKB-KW"/>
</dbReference>
<dbReference type="PANTHER" id="PTHR43212">
    <property type="entry name" value="QUERCETIN 2,3-DIOXYGENASE"/>
    <property type="match status" value="1"/>
</dbReference>
<dbReference type="InterPro" id="IPR011051">
    <property type="entry name" value="RmlC_Cupin_sf"/>
</dbReference>
<accession>A0A354M0X2</accession>
<dbReference type="AlphaFoldDB" id="A0A354M0X2"/>
<comment type="cofactor">
    <cofactor evidence="2">
        <name>Fe cation</name>
        <dbReference type="ChEBI" id="CHEBI:24875"/>
    </cofactor>
    <text evidence="2">Binds 1 Fe cation per subunit.</text>
</comment>
<keyword evidence="2" id="KW-0479">Metal-binding</keyword>
<dbReference type="EMBL" id="DNWC01000055">
    <property type="protein sequence ID" value="HBJ08161.1"/>
    <property type="molecule type" value="Genomic_DNA"/>
</dbReference>
<dbReference type="Proteomes" id="UP000262954">
    <property type="component" value="Unassembled WGS sequence"/>
</dbReference>
<proteinExistence type="inferred from homology"/>
<evidence type="ECO:0008006" key="8">
    <source>
        <dbReference type="Google" id="ProtNLM"/>
    </source>
</evidence>
<evidence type="ECO:0000256" key="2">
    <source>
        <dbReference type="PIRSR" id="PIRSR006232-1"/>
    </source>
</evidence>
<evidence type="ECO:0000256" key="3">
    <source>
        <dbReference type="RuleBase" id="RU003457"/>
    </source>
</evidence>
<feature type="binding site" evidence="2">
    <location>
        <position position="60"/>
    </location>
    <ligand>
        <name>Fe cation</name>
        <dbReference type="ChEBI" id="CHEBI:24875"/>
    </ligand>
</feature>
<dbReference type="CDD" id="cd02910">
    <property type="entry name" value="cupin_Yhhw_N"/>
    <property type="match status" value="1"/>
</dbReference>
<feature type="binding site" evidence="2">
    <location>
        <position position="58"/>
    </location>
    <ligand>
        <name>Fe cation</name>
        <dbReference type="ChEBI" id="CHEBI:24875"/>
    </ligand>
</feature>
<evidence type="ECO:0000256" key="1">
    <source>
        <dbReference type="ARBA" id="ARBA00008416"/>
    </source>
</evidence>
<feature type="binding site" evidence="2">
    <location>
        <position position="104"/>
    </location>
    <ligand>
        <name>Fe cation</name>
        <dbReference type="ChEBI" id="CHEBI:24875"/>
    </ligand>
</feature>
<dbReference type="InterPro" id="IPR014710">
    <property type="entry name" value="RmlC-like_jellyroll"/>
</dbReference>
<dbReference type="InterPro" id="IPR041602">
    <property type="entry name" value="Quercetinase_C"/>
</dbReference>
<keyword evidence="2" id="KW-0408">Iron</keyword>
<evidence type="ECO:0000259" key="5">
    <source>
        <dbReference type="Pfam" id="PF17954"/>
    </source>
</evidence>
<dbReference type="Pfam" id="PF17954">
    <property type="entry name" value="Pirin_C_2"/>
    <property type="match status" value="1"/>
</dbReference>
<sequence>MKKVVDRASSRGYFDHGWLKTYHTFSFADYYNPMRVHFGALRVLNDDWVAPSQGFGMHPHKNMEVVSIPLKGKLRHGDSVANIRTIIPGDIQVMSTGSGILHSEYNGSDKESVEFLQIWVFPNKENTPPEYNNYDIRELLRKNELALFISPDGSTLASILQNAWFSMGKFDAGKTIAYKMHGENMGVYIFIIDGKVEVAEETLLKRDGIGIWDISDLKINVIERSDLLLIEVPMIS</sequence>
<evidence type="ECO:0000313" key="6">
    <source>
        <dbReference type="EMBL" id="HBJ08161.1"/>
    </source>
</evidence>
<feature type="binding site" evidence="2">
    <location>
        <position position="102"/>
    </location>
    <ligand>
        <name>Fe cation</name>
        <dbReference type="ChEBI" id="CHEBI:24875"/>
    </ligand>
</feature>
<evidence type="ECO:0000313" key="7">
    <source>
        <dbReference type="Proteomes" id="UP000262954"/>
    </source>
</evidence>
<dbReference type="PIRSF" id="PIRSF006232">
    <property type="entry name" value="Pirin"/>
    <property type="match status" value="1"/>
</dbReference>
<dbReference type="Pfam" id="PF02678">
    <property type="entry name" value="Pirin"/>
    <property type="match status" value="1"/>
</dbReference>
<name>A0A354M0X2_9BACT</name>
<evidence type="ECO:0000259" key="4">
    <source>
        <dbReference type="Pfam" id="PF02678"/>
    </source>
</evidence>
<dbReference type="PANTHER" id="PTHR43212:SF3">
    <property type="entry name" value="QUERCETIN 2,3-DIOXYGENASE"/>
    <property type="match status" value="1"/>
</dbReference>
<dbReference type="Gene3D" id="2.60.120.10">
    <property type="entry name" value="Jelly Rolls"/>
    <property type="match status" value="2"/>
</dbReference>
<dbReference type="InterPro" id="IPR003829">
    <property type="entry name" value="Pirin_N_dom"/>
</dbReference>
<comment type="similarity">
    <text evidence="1 3">Belongs to the pirin family.</text>
</comment>
<dbReference type="InterPro" id="IPR012093">
    <property type="entry name" value="Pirin"/>
</dbReference>